<dbReference type="EMBL" id="CADCXU010035325">
    <property type="protein sequence ID" value="CAB0020446.1"/>
    <property type="molecule type" value="Genomic_DNA"/>
</dbReference>
<feature type="region of interest" description="Disordered" evidence="1">
    <location>
        <begin position="1"/>
        <end position="38"/>
    </location>
</feature>
<evidence type="ECO:0000313" key="3">
    <source>
        <dbReference type="Proteomes" id="UP000479000"/>
    </source>
</evidence>
<proteinExistence type="predicted"/>
<gene>
    <name evidence="2" type="ORF">NTEN_LOCUS24025</name>
</gene>
<name>A0A6H5HTY9_9HEMI</name>
<accession>A0A6H5HTY9</accession>
<keyword evidence="3" id="KW-1185">Reference proteome</keyword>
<protein>
    <submittedName>
        <fullName evidence="2">Uncharacterized protein</fullName>
    </submittedName>
</protein>
<feature type="compositionally biased region" description="Basic and acidic residues" evidence="1">
    <location>
        <begin position="1"/>
        <end position="15"/>
    </location>
</feature>
<dbReference type="AlphaFoldDB" id="A0A6H5HTY9"/>
<evidence type="ECO:0000256" key="1">
    <source>
        <dbReference type="SAM" id="MobiDB-lite"/>
    </source>
</evidence>
<reference evidence="2 3" key="1">
    <citation type="submission" date="2020-02" db="EMBL/GenBank/DDBJ databases">
        <authorList>
            <person name="Ferguson B K."/>
        </authorList>
    </citation>
    <scope>NUCLEOTIDE SEQUENCE [LARGE SCALE GENOMIC DNA]</scope>
</reference>
<organism evidence="2 3">
    <name type="scientific">Nesidiocoris tenuis</name>
    <dbReference type="NCBI Taxonomy" id="355587"/>
    <lineage>
        <taxon>Eukaryota</taxon>
        <taxon>Metazoa</taxon>
        <taxon>Ecdysozoa</taxon>
        <taxon>Arthropoda</taxon>
        <taxon>Hexapoda</taxon>
        <taxon>Insecta</taxon>
        <taxon>Pterygota</taxon>
        <taxon>Neoptera</taxon>
        <taxon>Paraneoptera</taxon>
        <taxon>Hemiptera</taxon>
        <taxon>Heteroptera</taxon>
        <taxon>Panheteroptera</taxon>
        <taxon>Cimicomorpha</taxon>
        <taxon>Miridae</taxon>
        <taxon>Dicyphina</taxon>
        <taxon>Nesidiocoris</taxon>
    </lineage>
</organism>
<sequence length="107" mass="12514">MRKMLQARERVKSNHDDDENVESLDTARSFATKTPEGREQVREFVNQWPTYASAYFKLLSTGEWDEHEKGELDRIYGPKVQRSGLRWRRLTKDADVSTLPRVVSPSM</sequence>
<feature type="non-terminal residue" evidence="2">
    <location>
        <position position="107"/>
    </location>
</feature>
<evidence type="ECO:0000313" key="2">
    <source>
        <dbReference type="EMBL" id="CAB0020446.1"/>
    </source>
</evidence>
<dbReference type="Proteomes" id="UP000479000">
    <property type="component" value="Unassembled WGS sequence"/>
</dbReference>